<dbReference type="PANTHER" id="PTHR33886">
    <property type="entry name" value="UNSATURATED RHAMNOGALACTURONAN HYDROLASE (EUROFUNG)"/>
    <property type="match status" value="1"/>
</dbReference>
<dbReference type="Pfam" id="PF00072">
    <property type="entry name" value="Response_reg"/>
    <property type="match status" value="1"/>
</dbReference>
<feature type="compositionally biased region" description="Basic and acidic residues" evidence="3">
    <location>
        <begin position="441"/>
        <end position="464"/>
    </location>
</feature>
<dbReference type="SMART" id="SM00448">
    <property type="entry name" value="REC"/>
    <property type="match status" value="1"/>
</dbReference>
<feature type="compositionally biased region" description="Basic and acidic residues" evidence="3">
    <location>
        <begin position="507"/>
        <end position="517"/>
    </location>
</feature>
<dbReference type="Gene3D" id="1.50.10.10">
    <property type="match status" value="1"/>
</dbReference>
<comment type="caution">
    <text evidence="5">The sequence shown here is derived from an EMBL/GenBank/DDBJ whole genome shotgun (WGS) entry which is preliminary data.</text>
</comment>
<dbReference type="InterPro" id="IPR008928">
    <property type="entry name" value="6-hairpin_glycosidase_sf"/>
</dbReference>
<keyword evidence="1 5" id="KW-0378">Hydrolase</keyword>
<evidence type="ECO:0000259" key="4">
    <source>
        <dbReference type="PROSITE" id="PS50110"/>
    </source>
</evidence>
<dbReference type="PANTHER" id="PTHR33886:SF8">
    <property type="entry name" value="UNSATURATED RHAMNOGALACTURONAN HYDROLASE (EUROFUNG)"/>
    <property type="match status" value="1"/>
</dbReference>
<dbReference type="InterPro" id="IPR010905">
    <property type="entry name" value="Glyco_hydro_88"/>
</dbReference>
<organism evidence="5 6">
    <name type="scientific">Cohnella rhizosphaerae</name>
    <dbReference type="NCBI Taxonomy" id="1457232"/>
    <lineage>
        <taxon>Bacteria</taxon>
        <taxon>Bacillati</taxon>
        <taxon>Bacillota</taxon>
        <taxon>Bacilli</taxon>
        <taxon>Bacillales</taxon>
        <taxon>Paenibacillaceae</taxon>
        <taxon>Cohnella</taxon>
    </lineage>
</organism>
<dbReference type="InterPro" id="IPR052043">
    <property type="entry name" value="PolySaccharide_Degr_Enz"/>
</dbReference>
<dbReference type="AlphaFoldDB" id="A0A9X4KVD7"/>
<proteinExistence type="predicted"/>
<dbReference type="Pfam" id="PF07470">
    <property type="entry name" value="Glyco_hydro_88"/>
    <property type="match status" value="1"/>
</dbReference>
<evidence type="ECO:0000313" key="5">
    <source>
        <dbReference type="EMBL" id="MDG0811607.1"/>
    </source>
</evidence>
<dbReference type="GO" id="GO:0000160">
    <property type="term" value="P:phosphorelay signal transduction system"/>
    <property type="evidence" value="ECO:0007669"/>
    <property type="project" value="InterPro"/>
</dbReference>
<dbReference type="InterPro" id="IPR001789">
    <property type="entry name" value="Sig_transdc_resp-reg_receiver"/>
</dbReference>
<dbReference type="Gene3D" id="3.40.50.2300">
    <property type="match status" value="1"/>
</dbReference>
<keyword evidence="2" id="KW-0597">Phosphoprotein</keyword>
<dbReference type="GO" id="GO:0005975">
    <property type="term" value="P:carbohydrate metabolic process"/>
    <property type="evidence" value="ECO:0007669"/>
    <property type="project" value="InterPro"/>
</dbReference>
<keyword evidence="6" id="KW-1185">Reference proteome</keyword>
<protein>
    <submittedName>
        <fullName evidence="5">Glycoside hydrolase family 88 protein</fullName>
    </submittedName>
</protein>
<evidence type="ECO:0000313" key="6">
    <source>
        <dbReference type="Proteomes" id="UP001153404"/>
    </source>
</evidence>
<dbReference type="GO" id="GO:0016787">
    <property type="term" value="F:hydrolase activity"/>
    <property type="evidence" value="ECO:0007669"/>
    <property type="project" value="UniProtKB-KW"/>
</dbReference>
<accession>A0A9X4KVD7</accession>
<dbReference type="CDD" id="cd17536">
    <property type="entry name" value="REC_YesN-like"/>
    <property type="match status" value="1"/>
</dbReference>
<gene>
    <name evidence="5" type="ORF">OMP40_21210</name>
</gene>
<feature type="region of interest" description="Disordered" evidence="3">
    <location>
        <begin position="397"/>
        <end position="520"/>
    </location>
</feature>
<feature type="compositionally biased region" description="Basic and acidic residues" evidence="3">
    <location>
        <begin position="397"/>
        <end position="406"/>
    </location>
</feature>
<dbReference type="EMBL" id="JAPDIA010000007">
    <property type="protein sequence ID" value="MDG0811607.1"/>
    <property type="molecule type" value="Genomic_DNA"/>
</dbReference>
<evidence type="ECO:0000256" key="1">
    <source>
        <dbReference type="ARBA" id="ARBA00022801"/>
    </source>
</evidence>
<dbReference type="SUPFAM" id="SSF48208">
    <property type="entry name" value="Six-hairpin glycosidases"/>
    <property type="match status" value="1"/>
</dbReference>
<feature type="modified residue" description="4-aspartylphosphate" evidence="2">
    <location>
        <position position="54"/>
    </location>
</feature>
<reference evidence="5" key="1">
    <citation type="submission" date="2022-10" db="EMBL/GenBank/DDBJ databases">
        <title>Comparative genomic analysis of Cohnella hashimotonis sp. nov., isolated from the International Space Station.</title>
        <authorList>
            <person name="Simpson A."/>
            <person name="Venkateswaran K."/>
        </authorList>
    </citation>
    <scope>NUCLEOTIDE SEQUENCE</scope>
    <source>
        <strain evidence="5">DSM 28161</strain>
    </source>
</reference>
<feature type="domain" description="Response regulatory" evidence="4">
    <location>
        <begin position="2"/>
        <end position="119"/>
    </location>
</feature>
<dbReference type="InterPro" id="IPR011006">
    <property type="entry name" value="CheY-like_superfamily"/>
</dbReference>
<name>A0A9X4KVD7_9BACL</name>
<dbReference type="Proteomes" id="UP001153404">
    <property type="component" value="Unassembled WGS sequence"/>
</dbReference>
<evidence type="ECO:0000256" key="2">
    <source>
        <dbReference type="PROSITE-ProRule" id="PRU00169"/>
    </source>
</evidence>
<dbReference type="InterPro" id="IPR012341">
    <property type="entry name" value="6hp_glycosidase-like_sf"/>
</dbReference>
<dbReference type="SUPFAM" id="SSF52172">
    <property type="entry name" value="CheY-like"/>
    <property type="match status" value="1"/>
</dbReference>
<sequence>MTVVVIDDKPLILQSIVRTVNWERLGCTVVGQAMDGVEGKRVIDECRPDLLITDIKIPGVSGLELAAHMHAELPLSKTILITGYQDFEFAKRAVSIGVKEIVVKPIRNDELERVIGQAVDEIAGEREELSRRAEREEAYSRLSERHQSTLPTLRSKLVSELIAGGGPDRDELANNAAELGVACSRCAVVIVRSKRASDAARGDRSQRIDPRLRDEVAALARAAAERRDFETIDGGVRDDLALACLFPKPLTPRELRMKLQSFCHDLIELARERRGLSCCMAVSQTYKRLEELGEAFAEASALMETSFFRTEEPVLLPAPEESGTEGGRFAIVRDLETFNRMLEQSTAEEMGGHLERFLARVQLYSEGNIRVAKGLLSEICLAAARYYYRTTGGRARLRQEHRRDAGGRVPAVGHEGSLRVRGGPDPDGQGQAGRRRQGLQPRREEVDRLHQRAFRRDDQPDLARRPLRSQLGVSQPPAAGGDRDQLRRSGGEGEDRGGQAPAARSEAQGERGRRDGRVQGVRLLLPSVQEGRGRIAQRVQEPQRMIRLEAAQSGGGKAMASVQPERAELEDLIGKVVAGMQRLEIAIEEDTPVSIISMEEWDWSQGVGLFSLYLYYKNTGDDSMLAYLTRWFDDRIREGLPPKNVNTMCPLLTLSYLYEETRNPEYLAVCEEWASYAAEEMPRTREFGIAHSTLDGLNAEELRSETLYMTVLFLGRMGMAMKQEHYVQESVRQFLVHLKYLTDRETGLFYHGWSFERRDHYAGALWGRGNAWYMAGLVDYLDIVELPLGIEMYLIASMEQQVRQLVKWQTDGGMWRTLLDDPDSYEETSASAGFAYGILKAARKGYISEEYRAAGMAAMRAVIRQIDAVGRVQGVSYGTRLGTTKSFYRTVPRCPMPYGQSMALLMLVEGLHHVDDPQ</sequence>
<evidence type="ECO:0000256" key="3">
    <source>
        <dbReference type="SAM" id="MobiDB-lite"/>
    </source>
</evidence>
<dbReference type="PROSITE" id="PS50110">
    <property type="entry name" value="RESPONSE_REGULATORY"/>
    <property type="match status" value="1"/>
</dbReference>
<feature type="compositionally biased region" description="Basic and acidic residues" evidence="3">
    <location>
        <begin position="481"/>
        <end position="497"/>
    </location>
</feature>